<dbReference type="EMBL" id="CP063849">
    <property type="protein sequence ID" value="QOY87406.1"/>
    <property type="molecule type" value="Genomic_DNA"/>
</dbReference>
<evidence type="ECO:0000313" key="4">
    <source>
        <dbReference type="Proteomes" id="UP000593892"/>
    </source>
</evidence>
<keyword evidence="4" id="KW-1185">Reference proteome</keyword>
<sequence>MEAGTTVDAATLPAEWSVDVSDETFTISTAPLRAYFQSGPKKQQGAEVRAWLELLAASLDSGTTAESDPSAAVKLKRILARPEFRPPNPPSEWELFWKEFGRWVEALLDKLFGFTGRHPGSIQLFLWALLVGASGVLVYLLMHTWRHETRASPLSPGRLPDPSLNSEAWIAAAQSARRKGDIAGSIQCCYWAGVTHLQEAGTLPPHFAHTPREHLRLLAGQQELRAALSILCTRLERCWYARATPDDQDLTTCFGALKELGCAVD</sequence>
<gene>
    <name evidence="3" type="ORF">IRI77_32370</name>
</gene>
<evidence type="ECO:0000256" key="1">
    <source>
        <dbReference type="SAM" id="Phobius"/>
    </source>
</evidence>
<dbReference type="Proteomes" id="UP000593892">
    <property type="component" value="Chromosome"/>
</dbReference>
<dbReference type="RefSeq" id="WP_194449075.1">
    <property type="nucleotide sequence ID" value="NZ_CP063849.1"/>
</dbReference>
<name>A0A7S7NPH8_PALFE</name>
<keyword evidence="1" id="KW-0472">Membrane</keyword>
<dbReference type="KEGG" id="pfer:IRI77_32370"/>
<organism evidence="3 4">
    <name type="scientific">Paludibaculum fermentans</name>
    <dbReference type="NCBI Taxonomy" id="1473598"/>
    <lineage>
        <taxon>Bacteria</taxon>
        <taxon>Pseudomonadati</taxon>
        <taxon>Acidobacteriota</taxon>
        <taxon>Terriglobia</taxon>
        <taxon>Bryobacterales</taxon>
        <taxon>Bryobacteraceae</taxon>
        <taxon>Paludibaculum</taxon>
    </lineage>
</organism>
<evidence type="ECO:0000259" key="2">
    <source>
        <dbReference type="Pfam" id="PF13559"/>
    </source>
</evidence>
<proteinExistence type="predicted"/>
<feature type="domain" description="Protein-glutamine gamma-glutamyltransferase-like C-terminal" evidence="2">
    <location>
        <begin position="189"/>
        <end position="257"/>
    </location>
</feature>
<feature type="transmembrane region" description="Helical" evidence="1">
    <location>
        <begin position="124"/>
        <end position="142"/>
    </location>
</feature>
<evidence type="ECO:0000313" key="3">
    <source>
        <dbReference type="EMBL" id="QOY87406.1"/>
    </source>
</evidence>
<reference evidence="3 4" key="1">
    <citation type="submission" date="2020-10" db="EMBL/GenBank/DDBJ databases">
        <title>Complete genome sequence of Paludibaculum fermentans P105T, a facultatively anaerobic acidobacterium capable of dissimilatory Fe(III) reduction.</title>
        <authorList>
            <person name="Dedysh S.N."/>
            <person name="Beletsky A.V."/>
            <person name="Kulichevskaya I.S."/>
            <person name="Mardanov A.V."/>
            <person name="Ravin N.V."/>
        </authorList>
    </citation>
    <scope>NUCLEOTIDE SEQUENCE [LARGE SCALE GENOMIC DNA]</scope>
    <source>
        <strain evidence="3 4">P105</strain>
    </source>
</reference>
<keyword evidence="1" id="KW-1133">Transmembrane helix</keyword>
<dbReference type="AlphaFoldDB" id="A0A7S7NPH8"/>
<protein>
    <submittedName>
        <fullName evidence="3">DUF4129 domain-containing protein</fullName>
    </submittedName>
</protein>
<dbReference type="Pfam" id="PF13559">
    <property type="entry name" value="DUF4129"/>
    <property type="match status" value="1"/>
</dbReference>
<dbReference type="InterPro" id="IPR025403">
    <property type="entry name" value="TgpA-like_C"/>
</dbReference>
<keyword evidence="1" id="KW-0812">Transmembrane</keyword>
<accession>A0A7S7NPH8</accession>